<feature type="transmembrane region" description="Helical" evidence="1">
    <location>
        <begin position="45"/>
        <end position="65"/>
    </location>
</feature>
<keyword evidence="1" id="KW-0812">Transmembrane</keyword>
<comment type="caution">
    <text evidence="2">The sequence shown here is derived from an EMBL/GenBank/DDBJ whole genome shotgun (WGS) entry which is preliminary data.</text>
</comment>
<sequence length="68" mass="7139">MEKNEGGQLVRALGLKESISMTIGTVVGVGLFTCGSSQIGYVGSGIIVITFLSLLISIWPCLIYGEMS</sequence>
<gene>
    <name evidence="2" type="ORF">LEA_17426</name>
</gene>
<dbReference type="AlphaFoldDB" id="K1S7E9"/>
<accession>K1S7E9</accession>
<feature type="non-terminal residue" evidence="2">
    <location>
        <position position="68"/>
    </location>
</feature>
<dbReference type="EMBL" id="AJWY01011936">
    <property type="protein sequence ID" value="EKC51379.1"/>
    <property type="molecule type" value="Genomic_DNA"/>
</dbReference>
<keyword evidence="1" id="KW-0472">Membrane</keyword>
<organism evidence="2">
    <name type="scientific">human gut metagenome</name>
    <dbReference type="NCBI Taxonomy" id="408170"/>
    <lineage>
        <taxon>unclassified sequences</taxon>
        <taxon>metagenomes</taxon>
        <taxon>organismal metagenomes</taxon>
    </lineage>
</organism>
<feature type="transmembrane region" description="Helical" evidence="1">
    <location>
        <begin position="21"/>
        <end position="39"/>
    </location>
</feature>
<keyword evidence="1" id="KW-1133">Transmembrane helix</keyword>
<name>K1S7E9_9ZZZZ</name>
<protein>
    <submittedName>
        <fullName evidence="2">Basic amino acid/polyamine antiporter, APA family</fullName>
    </submittedName>
</protein>
<reference evidence="2" key="1">
    <citation type="journal article" date="2013" name="Environ. Microbiol.">
        <title>Microbiota from the distal guts of lean and obese adolescents exhibit partial functional redundancy besides clear differences in community structure.</title>
        <authorList>
            <person name="Ferrer M."/>
            <person name="Ruiz A."/>
            <person name="Lanza F."/>
            <person name="Haange S.B."/>
            <person name="Oberbach A."/>
            <person name="Till H."/>
            <person name="Bargiela R."/>
            <person name="Campoy C."/>
            <person name="Segura M.T."/>
            <person name="Richter M."/>
            <person name="von Bergen M."/>
            <person name="Seifert J."/>
            <person name="Suarez A."/>
        </authorList>
    </citation>
    <scope>NUCLEOTIDE SEQUENCE</scope>
</reference>
<evidence type="ECO:0000256" key="1">
    <source>
        <dbReference type="SAM" id="Phobius"/>
    </source>
</evidence>
<evidence type="ECO:0000313" key="2">
    <source>
        <dbReference type="EMBL" id="EKC51379.1"/>
    </source>
</evidence>
<proteinExistence type="predicted"/>